<dbReference type="InterPro" id="IPR037923">
    <property type="entry name" value="HTH-like"/>
</dbReference>
<dbReference type="SUPFAM" id="SSF46689">
    <property type="entry name" value="Homeodomain-like"/>
    <property type="match status" value="1"/>
</dbReference>
<dbReference type="PROSITE" id="PS01124">
    <property type="entry name" value="HTH_ARAC_FAMILY_2"/>
    <property type="match status" value="1"/>
</dbReference>
<evidence type="ECO:0000313" key="7">
    <source>
        <dbReference type="Proteomes" id="UP000182360"/>
    </source>
</evidence>
<dbReference type="InterPro" id="IPR014710">
    <property type="entry name" value="RmlC-like_jellyroll"/>
</dbReference>
<name>A0A1H8ZKF5_9SPIR</name>
<keyword evidence="7" id="KW-1185">Reference proteome</keyword>
<gene>
    <name evidence="6" type="ORF">SAMN04487977_1014</name>
</gene>
<dbReference type="SUPFAM" id="SSF51215">
    <property type="entry name" value="Regulatory protein AraC"/>
    <property type="match status" value="1"/>
</dbReference>
<dbReference type="RefSeq" id="WP_074639801.1">
    <property type="nucleotide sequence ID" value="NZ_FOFU01000001.1"/>
</dbReference>
<evidence type="ECO:0000256" key="1">
    <source>
        <dbReference type="ARBA" id="ARBA00023015"/>
    </source>
</evidence>
<feature type="compositionally biased region" description="Low complexity" evidence="4">
    <location>
        <begin position="301"/>
        <end position="311"/>
    </location>
</feature>
<dbReference type="PANTHER" id="PTHR43280">
    <property type="entry name" value="ARAC-FAMILY TRANSCRIPTIONAL REGULATOR"/>
    <property type="match status" value="1"/>
</dbReference>
<evidence type="ECO:0000256" key="4">
    <source>
        <dbReference type="SAM" id="MobiDB-lite"/>
    </source>
</evidence>
<dbReference type="InterPro" id="IPR013096">
    <property type="entry name" value="Cupin_2"/>
</dbReference>
<dbReference type="STRING" id="163.SAMN04487775_1175"/>
<dbReference type="GO" id="GO:0043565">
    <property type="term" value="F:sequence-specific DNA binding"/>
    <property type="evidence" value="ECO:0007669"/>
    <property type="project" value="InterPro"/>
</dbReference>
<accession>A0A1H8ZKF5</accession>
<evidence type="ECO:0000313" key="6">
    <source>
        <dbReference type="EMBL" id="SEP64844.1"/>
    </source>
</evidence>
<dbReference type="Proteomes" id="UP000182360">
    <property type="component" value="Unassembled WGS sequence"/>
</dbReference>
<dbReference type="Pfam" id="PF12833">
    <property type="entry name" value="HTH_18"/>
    <property type="match status" value="1"/>
</dbReference>
<dbReference type="InterPro" id="IPR009057">
    <property type="entry name" value="Homeodomain-like_sf"/>
</dbReference>
<dbReference type="Gene3D" id="1.10.10.60">
    <property type="entry name" value="Homeodomain-like"/>
    <property type="match status" value="2"/>
</dbReference>
<dbReference type="Gene3D" id="2.60.120.10">
    <property type="entry name" value="Jelly Rolls"/>
    <property type="match status" value="1"/>
</dbReference>
<keyword evidence="1" id="KW-0805">Transcription regulation</keyword>
<sequence length="324" mass="37138">MAAQKPKSGIIMKRNDGSEVVNYNIDSFPTYIHDGYVYPGCTWERVPHYHDDVEFVSVYSGSMEYSVDGVNIRLKKGDTLFVNANAIHYSIATENRVTRYYLAIMNPRIICSSYAVETKAIKPIISDRSVPFIHFKADDFDGPEIQQLLKNLCKEEENKSEFMITKGFFELWEIIMHRFTDAYRLHVGRIEDADSHNAKLKGMMIYIDEHFNEQINLKDIAQAGCVSQTLCNQIFNKLTDKSPIEYLMHYRSRKVADLLQAGDMSMAEIAEITGFTGASYMAETFKKFYKMSPRDFRKSSRLGTSSSSRLSDYNSKAEAQSHCD</sequence>
<keyword evidence="2 6" id="KW-0238">DNA-binding</keyword>
<feature type="region of interest" description="Disordered" evidence="4">
    <location>
        <begin position="297"/>
        <end position="324"/>
    </location>
</feature>
<dbReference type="OrthoDB" id="357304at2"/>
<evidence type="ECO:0000259" key="5">
    <source>
        <dbReference type="PROSITE" id="PS01124"/>
    </source>
</evidence>
<reference evidence="6 7" key="1">
    <citation type="submission" date="2016-10" db="EMBL/GenBank/DDBJ databases">
        <authorList>
            <person name="de Groot N.N."/>
        </authorList>
    </citation>
    <scope>NUCLEOTIDE SEQUENCE [LARGE SCALE GENOMIC DNA]</scope>
    <source>
        <strain evidence="6 7">B25</strain>
    </source>
</reference>
<keyword evidence="3" id="KW-0804">Transcription</keyword>
<dbReference type="SMART" id="SM00342">
    <property type="entry name" value="HTH_ARAC"/>
    <property type="match status" value="1"/>
</dbReference>
<dbReference type="AlphaFoldDB" id="A0A1H8ZKF5"/>
<dbReference type="EMBL" id="FOFU01000001">
    <property type="protein sequence ID" value="SEP64844.1"/>
    <property type="molecule type" value="Genomic_DNA"/>
</dbReference>
<proteinExistence type="predicted"/>
<organism evidence="6 7">
    <name type="scientific">Treponema bryantii</name>
    <dbReference type="NCBI Taxonomy" id="163"/>
    <lineage>
        <taxon>Bacteria</taxon>
        <taxon>Pseudomonadati</taxon>
        <taxon>Spirochaetota</taxon>
        <taxon>Spirochaetia</taxon>
        <taxon>Spirochaetales</taxon>
        <taxon>Treponemataceae</taxon>
        <taxon>Treponema</taxon>
    </lineage>
</organism>
<protein>
    <submittedName>
        <fullName evidence="6">AraC-type DNA-binding protein</fullName>
    </submittedName>
</protein>
<feature type="domain" description="HTH araC/xylS-type" evidence="5">
    <location>
        <begin position="201"/>
        <end position="299"/>
    </location>
</feature>
<dbReference type="Pfam" id="PF07883">
    <property type="entry name" value="Cupin_2"/>
    <property type="match status" value="1"/>
</dbReference>
<evidence type="ECO:0000256" key="2">
    <source>
        <dbReference type="ARBA" id="ARBA00023125"/>
    </source>
</evidence>
<dbReference type="PANTHER" id="PTHR43280:SF28">
    <property type="entry name" value="HTH-TYPE TRANSCRIPTIONAL ACTIVATOR RHAS"/>
    <property type="match status" value="1"/>
</dbReference>
<dbReference type="InterPro" id="IPR018060">
    <property type="entry name" value="HTH_AraC"/>
</dbReference>
<dbReference type="GO" id="GO:0003700">
    <property type="term" value="F:DNA-binding transcription factor activity"/>
    <property type="evidence" value="ECO:0007669"/>
    <property type="project" value="InterPro"/>
</dbReference>
<evidence type="ECO:0000256" key="3">
    <source>
        <dbReference type="ARBA" id="ARBA00023163"/>
    </source>
</evidence>